<dbReference type="AlphaFoldDB" id="A0A7J6D6F0"/>
<dbReference type="EMBL" id="JAAMOB010000004">
    <property type="protein sequence ID" value="KAF4114846.1"/>
    <property type="molecule type" value="Genomic_DNA"/>
</dbReference>
<sequence length="70" mass="8232">MLTLPASVLEDMLVDAVHKEGDEAILMLALVCTRFRNLVTREAFRRRAHFLWFDSVTNWTAFSTYYKAEY</sequence>
<name>A0A7J6D6F0_9TELE</name>
<reference evidence="1 2" key="1">
    <citation type="submission" date="2020-04" db="EMBL/GenBank/DDBJ databases">
        <title>Chromosome-level genome assembly of a cyprinid fish Onychostoma macrolepis by integration of Nanopore Sequencing, Bionano and Hi-C technology.</title>
        <authorList>
            <person name="Wang D."/>
        </authorList>
    </citation>
    <scope>NUCLEOTIDE SEQUENCE [LARGE SCALE GENOMIC DNA]</scope>
    <source>
        <strain evidence="1">SWU-2019</strain>
        <tissue evidence="1">Muscle</tissue>
    </source>
</reference>
<proteinExistence type="predicted"/>
<organism evidence="1 2">
    <name type="scientific">Onychostoma macrolepis</name>
    <dbReference type="NCBI Taxonomy" id="369639"/>
    <lineage>
        <taxon>Eukaryota</taxon>
        <taxon>Metazoa</taxon>
        <taxon>Chordata</taxon>
        <taxon>Craniata</taxon>
        <taxon>Vertebrata</taxon>
        <taxon>Euteleostomi</taxon>
        <taxon>Actinopterygii</taxon>
        <taxon>Neopterygii</taxon>
        <taxon>Teleostei</taxon>
        <taxon>Ostariophysi</taxon>
        <taxon>Cypriniformes</taxon>
        <taxon>Cyprinidae</taxon>
        <taxon>Acrossocheilinae</taxon>
        <taxon>Onychostoma</taxon>
    </lineage>
</organism>
<accession>A0A7J6D6F0</accession>
<evidence type="ECO:0008006" key="3">
    <source>
        <dbReference type="Google" id="ProtNLM"/>
    </source>
</evidence>
<evidence type="ECO:0000313" key="1">
    <source>
        <dbReference type="EMBL" id="KAF4114846.1"/>
    </source>
</evidence>
<gene>
    <name evidence="1" type="ORF">G5714_005069</name>
</gene>
<evidence type="ECO:0000313" key="2">
    <source>
        <dbReference type="Proteomes" id="UP000579812"/>
    </source>
</evidence>
<keyword evidence="2" id="KW-1185">Reference proteome</keyword>
<dbReference type="Proteomes" id="UP000579812">
    <property type="component" value="Unassembled WGS sequence"/>
</dbReference>
<comment type="caution">
    <text evidence="1">The sequence shown here is derived from an EMBL/GenBank/DDBJ whole genome shotgun (WGS) entry which is preliminary data.</text>
</comment>
<protein>
    <recommendedName>
        <fullName evidence="3">F-box domain-containing protein</fullName>
    </recommendedName>
</protein>